<dbReference type="PANTHER" id="PTHR43179">
    <property type="entry name" value="RHAMNOSYLTRANSFERASE WBBL"/>
    <property type="match status" value="1"/>
</dbReference>
<reference evidence="2 3" key="1">
    <citation type="journal article" date="2021" name="ISME Commun">
        <title>Automated analysis of genomic sequences facilitates high-throughput and comprehensive description of bacteria.</title>
        <authorList>
            <person name="Hitch T.C.A."/>
        </authorList>
    </citation>
    <scope>NUCLEOTIDE SEQUENCE [LARGE SCALE GENOMIC DNA]</scope>
    <source>
        <strain evidence="2 3">Sanger_29</strain>
    </source>
</reference>
<feature type="domain" description="Glycosyltransferase 2-like" evidence="1">
    <location>
        <begin position="264"/>
        <end position="387"/>
    </location>
</feature>
<dbReference type="InterPro" id="IPR029044">
    <property type="entry name" value="Nucleotide-diphossugar_trans"/>
</dbReference>
<keyword evidence="3" id="KW-1185">Reference proteome</keyword>
<gene>
    <name evidence="2" type="ORF">OCV47_05285</name>
</gene>
<evidence type="ECO:0000259" key="1">
    <source>
        <dbReference type="Pfam" id="PF00535"/>
    </source>
</evidence>
<sequence length="535" mass="60901">MSDLKKKLDKGIAYLKRNGVRKTICRAGRKAVLSREVSYEAWLKGHVADEKELERQKKAVAEHPVKVAIWLFPAAGPGSSTLESLMCQSAGRFPIFTARELQQQTEAVGWKKAEYVLLIREGTQLRPEAVYEMTKEAAKQKRSAVLYTDHDVAGTDGHLKNPFCKPDYDPVWQKQQNYMGSVLLVERTIAEALERWLLVQEPDFILAGTEKFWRALLNQAVQSAKDVIHLPALLYHVNEILETEMAELSSVPPIDGRKRNPLLSVIIPNKDHIEDLRLCVKSLLDQGEYESLEILIVENNSEEEATFQGYEEMKKADERIQLLNWSGVFNYSAINNDAVKKAHGEYLLFLNNDTKIKEPGALWELMDCIQREKAGAVGARLFYGDLTIQHAGVVLGYGGIAGHAFEGMSQTEYENLRYAKVIRQMSAVTAACMLVDRRAFEQIGGFTEKLGVAYNDIDLCMKLRKAGWTILYDPAAQMYHYESQTRGFEMNTEKAERVKREAEYFCQTWKEELHRGDPFYNASLTLEKPDFSLKR</sequence>
<name>A0ABT2SJS9_9FIRM</name>
<dbReference type="Pfam" id="PF00535">
    <property type="entry name" value="Glycos_transf_2"/>
    <property type="match status" value="1"/>
</dbReference>
<dbReference type="Proteomes" id="UP001652338">
    <property type="component" value="Unassembled WGS sequence"/>
</dbReference>
<comment type="caution">
    <text evidence="2">The sequence shown here is derived from an EMBL/GenBank/DDBJ whole genome shotgun (WGS) entry which is preliminary data.</text>
</comment>
<evidence type="ECO:0000313" key="2">
    <source>
        <dbReference type="EMBL" id="MCU6724768.1"/>
    </source>
</evidence>
<dbReference type="InterPro" id="IPR001173">
    <property type="entry name" value="Glyco_trans_2-like"/>
</dbReference>
<dbReference type="SUPFAM" id="SSF53448">
    <property type="entry name" value="Nucleotide-diphospho-sugar transferases"/>
    <property type="match status" value="1"/>
</dbReference>
<dbReference type="RefSeq" id="WP_262654214.1">
    <property type="nucleotide sequence ID" value="NZ_JAOQKE010000004.1"/>
</dbReference>
<dbReference type="Gene3D" id="3.90.550.10">
    <property type="entry name" value="Spore Coat Polysaccharide Biosynthesis Protein SpsA, Chain A"/>
    <property type="match status" value="1"/>
</dbReference>
<accession>A0ABT2SJS9</accession>
<dbReference type="PANTHER" id="PTHR43179:SF7">
    <property type="entry name" value="RHAMNOSYLTRANSFERASE WBBL"/>
    <property type="match status" value="1"/>
</dbReference>
<protein>
    <submittedName>
        <fullName evidence="2">Glycosyltransferase family 2 protein</fullName>
    </submittedName>
</protein>
<evidence type="ECO:0000313" key="3">
    <source>
        <dbReference type="Proteomes" id="UP001652338"/>
    </source>
</evidence>
<dbReference type="CDD" id="cd04186">
    <property type="entry name" value="GT_2_like_c"/>
    <property type="match status" value="1"/>
</dbReference>
<organism evidence="2 3">
    <name type="scientific">Muricoprocola aceti</name>
    <dbReference type="NCBI Taxonomy" id="2981772"/>
    <lineage>
        <taxon>Bacteria</taxon>
        <taxon>Bacillati</taxon>
        <taxon>Bacillota</taxon>
        <taxon>Clostridia</taxon>
        <taxon>Lachnospirales</taxon>
        <taxon>Lachnospiraceae</taxon>
        <taxon>Muricoprocola</taxon>
    </lineage>
</organism>
<proteinExistence type="predicted"/>
<dbReference type="EMBL" id="JAOQKE010000004">
    <property type="protein sequence ID" value="MCU6724768.1"/>
    <property type="molecule type" value="Genomic_DNA"/>
</dbReference>